<keyword evidence="1" id="KW-0945">Host-virus interaction</keyword>
<proteinExistence type="predicted"/>
<dbReference type="WBParaSite" id="maker-uti_cns_0045879-snap-gene-0.9-mRNA-1">
    <property type="protein sequence ID" value="maker-uti_cns_0045879-snap-gene-0.9-mRNA-1"/>
    <property type="gene ID" value="maker-uti_cns_0045879-snap-gene-0.9"/>
</dbReference>
<evidence type="ECO:0000313" key="5">
    <source>
        <dbReference type="WBParaSite" id="maker-uti_cns_0045879-snap-gene-0.9-mRNA-1"/>
    </source>
</evidence>
<evidence type="ECO:0000256" key="1">
    <source>
        <dbReference type="ARBA" id="ARBA00022581"/>
    </source>
</evidence>
<feature type="compositionally biased region" description="Pro residues" evidence="2">
    <location>
        <begin position="716"/>
        <end position="725"/>
    </location>
</feature>
<feature type="region of interest" description="Disordered" evidence="2">
    <location>
        <begin position="925"/>
        <end position="959"/>
    </location>
</feature>
<dbReference type="PANTHER" id="PTHR13037:SF24">
    <property type="entry name" value="POLYCOMB PROTEIN PCL-RELATED"/>
    <property type="match status" value="1"/>
</dbReference>
<feature type="compositionally biased region" description="Low complexity" evidence="2">
    <location>
        <begin position="1115"/>
        <end position="1127"/>
    </location>
</feature>
<feature type="compositionally biased region" description="Polar residues" evidence="2">
    <location>
        <begin position="1252"/>
        <end position="1261"/>
    </location>
</feature>
<reference evidence="5" key="1">
    <citation type="submission" date="2016-11" db="UniProtKB">
        <authorList>
            <consortium name="WormBaseParasite"/>
        </authorList>
    </citation>
    <scope>IDENTIFICATION</scope>
</reference>
<dbReference type="Proteomes" id="UP000095280">
    <property type="component" value="Unplaced"/>
</dbReference>
<dbReference type="Pfam" id="PF10291">
    <property type="entry name" value="muHD"/>
    <property type="match status" value="1"/>
</dbReference>
<feature type="compositionally biased region" description="Low complexity" evidence="2">
    <location>
        <begin position="228"/>
        <end position="244"/>
    </location>
</feature>
<evidence type="ECO:0000259" key="3">
    <source>
        <dbReference type="Pfam" id="PF10291"/>
    </source>
</evidence>
<feature type="region of interest" description="Disordered" evidence="2">
    <location>
        <begin position="421"/>
        <end position="453"/>
    </location>
</feature>
<evidence type="ECO:0000256" key="2">
    <source>
        <dbReference type="SAM" id="MobiDB-lite"/>
    </source>
</evidence>
<organism evidence="4 5">
    <name type="scientific">Macrostomum lignano</name>
    <dbReference type="NCBI Taxonomy" id="282301"/>
    <lineage>
        <taxon>Eukaryota</taxon>
        <taxon>Metazoa</taxon>
        <taxon>Spiralia</taxon>
        <taxon>Lophotrochozoa</taxon>
        <taxon>Platyhelminthes</taxon>
        <taxon>Rhabditophora</taxon>
        <taxon>Macrostomorpha</taxon>
        <taxon>Macrostomida</taxon>
        <taxon>Macrostomidae</taxon>
        <taxon>Macrostomum</taxon>
    </lineage>
</organism>
<feature type="compositionally biased region" description="Low complexity" evidence="2">
    <location>
        <begin position="276"/>
        <end position="298"/>
    </location>
</feature>
<feature type="compositionally biased region" description="Polar residues" evidence="2">
    <location>
        <begin position="1133"/>
        <end position="1148"/>
    </location>
</feature>
<name>A0A1I8J400_9PLAT</name>
<evidence type="ECO:0000313" key="4">
    <source>
        <dbReference type="Proteomes" id="UP000095280"/>
    </source>
</evidence>
<feature type="compositionally biased region" description="Low complexity" evidence="2">
    <location>
        <begin position="1011"/>
        <end position="1022"/>
    </location>
</feature>
<feature type="region of interest" description="Disordered" evidence="2">
    <location>
        <begin position="1"/>
        <end position="28"/>
    </location>
</feature>
<feature type="region of interest" description="Disordered" evidence="2">
    <location>
        <begin position="1212"/>
        <end position="1261"/>
    </location>
</feature>
<feature type="compositionally biased region" description="Low complexity" evidence="2">
    <location>
        <begin position="312"/>
        <end position="323"/>
    </location>
</feature>
<feature type="compositionally biased region" description="Low complexity" evidence="2">
    <location>
        <begin position="726"/>
        <end position="748"/>
    </location>
</feature>
<feature type="compositionally biased region" description="Basic and acidic residues" evidence="2">
    <location>
        <begin position="144"/>
        <end position="164"/>
    </location>
</feature>
<feature type="region of interest" description="Disordered" evidence="2">
    <location>
        <begin position="1067"/>
        <end position="1157"/>
    </location>
</feature>
<protein>
    <submittedName>
        <fullName evidence="5">MuHD domain-containing protein</fullName>
    </submittedName>
</protein>
<feature type="compositionally biased region" description="Low complexity" evidence="2">
    <location>
        <begin position="932"/>
        <end position="959"/>
    </location>
</feature>
<feature type="region of interest" description="Disordered" evidence="2">
    <location>
        <begin position="59"/>
        <end position="105"/>
    </location>
</feature>
<feature type="region of interest" description="Disordered" evidence="2">
    <location>
        <begin position="269"/>
        <end position="323"/>
    </location>
</feature>
<keyword evidence="4" id="KW-1185">Reference proteome</keyword>
<accession>A0A1I8J400</accession>
<feature type="compositionally biased region" description="Pro residues" evidence="2">
    <location>
        <begin position="1104"/>
        <end position="1114"/>
    </location>
</feature>
<feature type="compositionally biased region" description="Polar residues" evidence="2">
    <location>
        <begin position="1068"/>
        <end position="1081"/>
    </location>
</feature>
<feature type="domain" description="Muniscin C-terminal" evidence="3">
    <location>
        <begin position="451"/>
        <end position="625"/>
    </location>
</feature>
<feature type="region of interest" description="Disordered" evidence="2">
    <location>
        <begin position="117"/>
        <end position="247"/>
    </location>
</feature>
<feature type="compositionally biased region" description="Basic and acidic residues" evidence="2">
    <location>
        <begin position="694"/>
        <end position="705"/>
    </location>
</feature>
<dbReference type="PANTHER" id="PTHR13037">
    <property type="entry name" value="FORMIN"/>
    <property type="match status" value="1"/>
</dbReference>
<sequence>EQMLNNSADRLLTDWVQRNGTGDEVPQPIEESLSAFMDLGGSAAGANADNQSLNNLFSLNSQQSLEEKSAGTSSALSPASPSTPGCQQLQQQADSSGGSGGTRVRDIFSSLIPGRLSRAGKEEKSSGASLAPAAVPTTPTSPEPKVDAEGFIERDEARDHEEWRRRRGLSGNGEKSSDSDSDDSDTEQAAGGIGIVRINPVNQKRPDSNASDLFSASARLVLSPPPQSSSALQPSPSRGRLSLGGEAGGGLSGCGGIGGSDLLSLDDFQPSIQWDSSGPSSQPQPQTQRQRPASAMGPLPQPPRPSSRPGRRPGTPDWAAVSSAGAASQAASAVPLAVLISECLHCRWSPARSNLNGDSSSASTLSAEDAVCLSGSTCRLKAQGSLTVSFPASVALGRGSATAPSQLPALAFRLTGLPGPARGRSGFSPDPTGFALTPKPTPPLRRQAPQADGSVRFETDPAALTDELIRLAREKPGARFLNLELLAYDLPLPAGFEAPVRLGAVWRCRPDSTELRVTAELQPNCPLSIQTVAISAEVTGGVTEMRSEPPGRWQAGSSSAQWEELRLPVRLQANFSLTAGPSSPGLVRLRFQADGRCISDCSFAAVGAAYRLAMDRRRLVSGQYITFDQLPCGAIAKGSVDFNRLKRSEVPRSIHQLSSQAELRRQRLHNRLRAGVALQQFRPRELPAVAQQRPEVHQAEAEPRPAARQQLRPVEPRPPAAPPLLPLAAPLSPTSSIRRRSSTSPPTSAVLFGGVARTAVFLFVVLVVPKVRHLGCVAVGVRVEVATALVAAHALGGAQRVEGRRLHGAEVAHEAGRGGRRCHFVVVGGSHAEPGGQAFRIAAQQVAEPNQVRQVAGRVHLGQHGGQLPPAAETPDWPPLPPDGADGGPGLTVSMKGASMLEADSIFCCHKQRQLTCELTASTMRSTDAGRRTSSVSASTSRCSTASGSAPRPRSLALSLSRRRRRCCAMQAPRMCRPAQSPIGRAPRRAAVSPRARRQNCTAGGVRGHSAASATSRESAAAAAEEPAAAALLRLAGTGAAQPQGSGPSAAFLCAASLTAARSAVSRCGSSRRPSARSHSGASDAFAKPRNRRLSRCSHWPSSSGPPPPPPPPRSSTGSRQRSGPSSWAPRQCDSTVSRQASVASQPESLPLAERQARETSCTDKANCFMSRAASTCSCLAAGDSCSSRSCMSRATWQGMASRLEVRIRQVHEPLTDSPPAAVCRSDDFDEEDLPSAAPSPLRKARCRSASGEDTTAKQASKPLQQLCTNVLAHGVQQVLRHHEDRGDVSSVLVHPPVRGRRLRVSLKQKADSDSSTQRLISCGQVELSECQMRRSSRYHLAAACYASSPFHAEGHAGLVVKLLPVLPVVGAGVEQQAGEKVLRVAQLGLPSQPVQQGREGLVQGVHGAAGLGVAAGQALRQVAAHVHGVGGVPDADGELGVRDAVGRGRRASAAASAVASAAAGGVRADHGVEVQLHGGHQRLKQQAGGAAAVGAEHGEAHEALHQLGVVLQRLVDQLREIQPALPHRLVHRAADPLVLQRAGQHGEVGLELGLPLQQRLQLAARLQHHAALVVRDHKDALQASLTCSEAMLIRRSPPSIAGFDWRRLSTPRGFSAPMEDRLLSCSWSSPCVLADHRVSKLSASLAKLEKKCTVPPPPPRAPPDCLADDSRVRKVGELLAHVVQVDVDDAVLRVADGGEVVRPDQVEVLAHHRHGRRGEGGEIRGHLGQGAALVPAGLLRVEEPVDQPLQDRCAELNSCSTSMPCWNRSRLAAASLKDSSSFEPAGGSALSAVMRCRVTLPARLFHRASLLRSRLSSTLLSDTVDTERESESAEVDFTAVEKGSRTPRSARRQLAPVQPANQLFQQLADPLRVGVVTGRPLHGVLQRHGLHHRQEAVRGTGCRQLGLSMFQQPCQHLLYPAGF</sequence>
<feature type="region of interest" description="Disordered" evidence="2">
    <location>
        <begin position="689"/>
        <end position="749"/>
    </location>
</feature>
<feature type="region of interest" description="Disordered" evidence="2">
    <location>
        <begin position="978"/>
        <end position="1022"/>
    </location>
</feature>
<dbReference type="InterPro" id="IPR018808">
    <property type="entry name" value="Muniscin_C"/>
</dbReference>
<feature type="compositionally biased region" description="Low complexity" evidence="2">
    <location>
        <begin position="59"/>
        <end position="96"/>
    </location>
</feature>
<feature type="compositionally biased region" description="Low complexity" evidence="2">
    <location>
        <begin position="131"/>
        <end position="140"/>
    </location>
</feature>
<feature type="region of interest" description="Disordered" evidence="2">
    <location>
        <begin position="862"/>
        <end position="889"/>
    </location>
</feature>